<name>A0ABY4EC57_VITST</name>
<evidence type="ECO:0000313" key="3">
    <source>
        <dbReference type="Proteomes" id="UP000832034"/>
    </source>
</evidence>
<organism evidence="2 3">
    <name type="scientific">Vitreoscilla stercoraria</name>
    <dbReference type="NCBI Taxonomy" id="61"/>
    <lineage>
        <taxon>Bacteria</taxon>
        <taxon>Pseudomonadati</taxon>
        <taxon>Pseudomonadota</taxon>
        <taxon>Betaproteobacteria</taxon>
        <taxon>Neisseriales</taxon>
        <taxon>Neisseriaceae</taxon>
        <taxon>Vitreoscilla</taxon>
    </lineage>
</organism>
<dbReference type="RefSeq" id="WP_019958076.1">
    <property type="nucleotide sequence ID" value="NZ_CP091512.1"/>
</dbReference>
<reference evidence="2" key="2">
    <citation type="journal article" date="2022" name="Res Sq">
        <title>Evolution of multicellular longitudinally dividing oral cavity symbionts (Neisseriaceae).</title>
        <authorList>
            <person name="Nyongesa S."/>
            <person name="Weber P."/>
            <person name="Bernet E."/>
            <person name="Pullido F."/>
            <person name="Nieckarz M."/>
            <person name="Delaby M."/>
            <person name="Nieves C."/>
            <person name="Viehboeck T."/>
            <person name="Krause N."/>
            <person name="Rivera-Millot A."/>
            <person name="Nakamura A."/>
            <person name="Vischer N."/>
            <person name="VanNieuwenhze M."/>
            <person name="Brun Y."/>
            <person name="Cava F."/>
            <person name="Bulgheresi S."/>
            <person name="Veyrier F."/>
        </authorList>
    </citation>
    <scope>NUCLEOTIDE SEQUENCE</scope>
    <source>
        <strain evidence="2">SAG 1488-6</strain>
    </source>
</reference>
<evidence type="ECO:0000313" key="2">
    <source>
        <dbReference type="EMBL" id="UOO93005.1"/>
    </source>
</evidence>
<keyword evidence="3" id="KW-1185">Reference proteome</keyword>
<protein>
    <submittedName>
        <fullName evidence="2">Metallophosphoesterase</fullName>
    </submittedName>
</protein>
<dbReference type="InterPro" id="IPR029052">
    <property type="entry name" value="Metallo-depent_PP-like"/>
</dbReference>
<dbReference type="Proteomes" id="UP000832034">
    <property type="component" value="Chromosome"/>
</dbReference>
<evidence type="ECO:0000259" key="1">
    <source>
        <dbReference type="Pfam" id="PF00149"/>
    </source>
</evidence>
<gene>
    <name evidence="2" type="ORF">LVJ81_02920</name>
</gene>
<dbReference type="SUPFAM" id="SSF56300">
    <property type="entry name" value="Metallo-dependent phosphatases"/>
    <property type="match status" value="1"/>
</dbReference>
<sequence>MPINQFIQTLPSGPLDIVGDVHGEWAVLQQLLTHLGYDERGEHPQGRRLVFIGDVCDRGPDSPAALAWVNRAREQHGVLSLLGNHEVNILAGDPKDGSAWFFDSRIPEDEQYQPYQRLAVEHRAALLEQLQTWPVILERDDLRLVHAAWLPESVAQLKALSSEKNVSQWYHYFDNHVHELVNQDVWYPQYLQEYDAYEAVLGQEQLNPPLLKGYTEFDLSRWRQNPVRALLSGSEEAVETPFYSGARWRFTGRSAWWNNYHDDVPVIMGHYWRLWQNKIEATHRHAGLMPADGREWFGAQKNVYCIDFSVGARWRDRRSDIAESQSKYHLAALRWPEQTVMLENGQTFATTSFQTL</sequence>
<reference evidence="2" key="1">
    <citation type="submission" date="2021-12" db="EMBL/GenBank/DDBJ databases">
        <authorList>
            <person name="Veyrier F.J."/>
        </authorList>
    </citation>
    <scope>NUCLEOTIDE SEQUENCE</scope>
    <source>
        <strain evidence="2">SAG 1488-6</strain>
    </source>
</reference>
<feature type="domain" description="Calcineurin-like phosphoesterase" evidence="1">
    <location>
        <begin position="15"/>
        <end position="137"/>
    </location>
</feature>
<dbReference type="Pfam" id="PF00149">
    <property type="entry name" value="Metallophos"/>
    <property type="match status" value="1"/>
</dbReference>
<dbReference type="PANTHER" id="PTHR42850:SF4">
    <property type="entry name" value="ZINC-DEPENDENT ENDOPOLYPHOSPHATASE"/>
    <property type="match status" value="1"/>
</dbReference>
<dbReference type="EMBL" id="CP091512">
    <property type="protein sequence ID" value="UOO93005.1"/>
    <property type="molecule type" value="Genomic_DNA"/>
</dbReference>
<proteinExistence type="predicted"/>
<dbReference type="Gene3D" id="3.60.21.10">
    <property type="match status" value="1"/>
</dbReference>
<dbReference type="InterPro" id="IPR004843">
    <property type="entry name" value="Calcineurin-like_PHP"/>
</dbReference>
<accession>A0ABY4EC57</accession>
<dbReference type="InterPro" id="IPR050126">
    <property type="entry name" value="Ap4A_hydrolase"/>
</dbReference>
<dbReference type="PANTHER" id="PTHR42850">
    <property type="entry name" value="METALLOPHOSPHOESTERASE"/>
    <property type="match status" value="1"/>
</dbReference>